<organism evidence="2 3">
    <name type="scientific">Microbispora oryzae</name>
    <dbReference type="NCBI Taxonomy" id="2806554"/>
    <lineage>
        <taxon>Bacteria</taxon>
        <taxon>Bacillati</taxon>
        <taxon>Actinomycetota</taxon>
        <taxon>Actinomycetes</taxon>
        <taxon>Streptosporangiales</taxon>
        <taxon>Streptosporangiaceae</taxon>
        <taxon>Microbispora</taxon>
    </lineage>
</organism>
<dbReference type="EMBL" id="JAFCNB010000015">
    <property type="protein sequence ID" value="MBP2706884.1"/>
    <property type="molecule type" value="Genomic_DNA"/>
</dbReference>
<dbReference type="Proteomes" id="UP000674234">
    <property type="component" value="Unassembled WGS sequence"/>
</dbReference>
<proteinExistence type="predicted"/>
<reference evidence="2" key="1">
    <citation type="submission" date="2021-02" db="EMBL/GenBank/DDBJ databases">
        <title>Draft genome sequence of Microbispora sp. RL4-1S isolated from rice leaves in Thailand.</title>
        <authorList>
            <person name="Muangham S."/>
            <person name="Duangmal K."/>
        </authorList>
    </citation>
    <scope>NUCLEOTIDE SEQUENCE</scope>
    <source>
        <strain evidence="2">RL4-1S</strain>
    </source>
</reference>
<accession>A0A940WTU0</accession>
<dbReference type="AlphaFoldDB" id="A0A940WTU0"/>
<gene>
    <name evidence="2" type="ORF">JOL79_24045</name>
</gene>
<dbReference type="RefSeq" id="WP_210158167.1">
    <property type="nucleotide sequence ID" value="NZ_JAFCNB010000015.1"/>
</dbReference>
<evidence type="ECO:0000313" key="3">
    <source>
        <dbReference type="Proteomes" id="UP000674234"/>
    </source>
</evidence>
<keyword evidence="3" id="KW-1185">Reference proteome</keyword>
<dbReference type="SUPFAM" id="SSF52540">
    <property type="entry name" value="P-loop containing nucleoside triphosphate hydrolases"/>
    <property type="match status" value="1"/>
</dbReference>
<comment type="caution">
    <text evidence="2">The sequence shown here is derived from an EMBL/GenBank/DDBJ whole genome shotgun (WGS) entry which is preliminary data.</text>
</comment>
<evidence type="ECO:0000313" key="2">
    <source>
        <dbReference type="EMBL" id="MBP2706884.1"/>
    </source>
</evidence>
<dbReference type="InterPro" id="IPR027417">
    <property type="entry name" value="P-loop_NTPase"/>
</dbReference>
<feature type="compositionally biased region" description="Gly residues" evidence="1">
    <location>
        <begin position="1059"/>
        <end position="1069"/>
    </location>
</feature>
<feature type="region of interest" description="Disordered" evidence="1">
    <location>
        <begin position="1049"/>
        <end position="1085"/>
    </location>
</feature>
<sequence>MTVHAEGDGSIALGGDAIDSIFVTGGVNQFFVGRYERLAEAYLSPRALYRELRLEEFTGRAWLVRAVDDFLAANERGYLLIEAEAGMGKTAFMAWIARERGYVHHFVRLMPDADDVGLALRNLSAQLIRAWDLGAMAAGGVLPANASRPDFFADVLYEAADRRDATRPGEPIVLVVDGLNETAALPFQNPLALPSELPSGVYVLATQRTTHIPLVLEAPRRVLRIRPRSPDNLADVRAYLERRVGAPDLAARVAASGATHAEVVDRLTAWSGGVWLVLRYVLAELRTGARTPREVSSLPVGLWQYYARFWRDWQRSHETTWPTVDLPLLVTLTAAQEPLALDLLCELSRCPEPGRAAELVGDAWRPFLQIVEDGTRERYAAFHDSLGEFTAGLVDASALSSAERFFVGRLSGAQREAHLRIAGRYLAAWGDLDQGLPSLRGDAASMDDGYGLRHLVHHLVQASQDAVLHGLMELEWPRGDTDEVASVSPAANAWYEAHRTRREFAGYALDVQRAWSRAEQVPYGPGAPRAVALELRYALIEASVNSVAGNVPSALLLLLADHGMVTTAQALELARETPDARTRAEALSTLLPRLAGEVRARAAREAMAAVQLVPDGYWRAGELFRLAVAAGGDHLGDLRRVADAMRKPYERDISQRGLEVIARFGALVPAPPRETSHTFDPVDPAEFAEQYLQRTRHGVATLLLGLPGAGTGAEAGADPGEGAGRRVAASRFVRAPRWRAELLTEAARTAPDGSLEDLLRAALDISLQVGDRDILNATLRSVAVHLAETGAADTAVACAERIPDAAWLASALFGVAGRSDESTAPGVAGRALAVTAGIDDAVTRGRLLRDNAAHLAPMAADGSLAPVLAALPGDWHAAVLGALAGHADPEDRMRLHAEALEAAVACSGDGGARVVADLVAAAPPGLLPAARRAVAAVADTEQRAGAAAALAARLGGLGLADEAGEVTGTIHDPYWAMRAAFGVAAALAGGGQAERALRIAARLPAGHWRAEVLALAGRRDAAFAVADATPDPRERIAVLLRIATAARPHGYRHGDEQGAPGGAGDGAGDGARDGDHGSGDAGRRDAVTEARAVLAEITDPADLAQATLAVALAQATGGRAAEAVALVRTLPDVDRAIALTRLTPHLGDAVADALPVARELRDPVSRGRVLAGLTGPLVASGTLDAQDVQEHVRTVLRLLATGTRADLLEAMPALMPALVELAGPQGPADLAAAVTAAYRWWP</sequence>
<feature type="compositionally biased region" description="Basic and acidic residues" evidence="1">
    <location>
        <begin position="1070"/>
        <end position="1085"/>
    </location>
</feature>
<dbReference type="InterPro" id="IPR011990">
    <property type="entry name" value="TPR-like_helical_dom_sf"/>
</dbReference>
<evidence type="ECO:0000256" key="1">
    <source>
        <dbReference type="SAM" id="MobiDB-lite"/>
    </source>
</evidence>
<dbReference type="Gene3D" id="1.25.40.10">
    <property type="entry name" value="Tetratricopeptide repeat domain"/>
    <property type="match status" value="1"/>
</dbReference>
<name>A0A940WTU0_9ACTN</name>
<protein>
    <submittedName>
        <fullName evidence="2">Uncharacterized protein</fullName>
    </submittedName>
</protein>